<evidence type="ECO:0008006" key="3">
    <source>
        <dbReference type="Google" id="ProtNLM"/>
    </source>
</evidence>
<dbReference type="Proteomes" id="UP000229433">
    <property type="component" value="Unassembled WGS sequence"/>
</dbReference>
<organism evidence="1 2">
    <name type="scientific">Leeuwenhoekiella nanhaiensis</name>
    <dbReference type="NCBI Taxonomy" id="1655491"/>
    <lineage>
        <taxon>Bacteria</taxon>
        <taxon>Pseudomonadati</taxon>
        <taxon>Bacteroidota</taxon>
        <taxon>Flavobacteriia</taxon>
        <taxon>Flavobacteriales</taxon>
        <taxon>Flavobacteriaceae</taxon>
        <taxon>Leeuwenhoekiella</taxon>
    </lineage>
</organism>
<sequence length="572" mass="64059">MKNFIYLWVFALLSLATVGCEPLEDINEELEANAPEFNNDGNAVPYTLTEDDYSDLKLDDNYFNDEDEARALIPALLEQQFPILGNGSLVEVTFMVNDTLEPSFYTVVEADYSAAGLETDYFPNFASVQGFLEDEFSQSLEGDLVELSYRVQAEVIEYELVDADYSFAATELEDEYPAQASNLARFGNFNIQNNSSSAWSLDQIVEAIGLIIDENFGNDETKVYNVSYNAYDGSDVNRNVGVRFVDGEYVVESSLATSYTLSESDYDLIGVELASDYPGPAANAARFSSFDIRETSGNYWRPEAILEAFNVVLKDQFPSAVDGSKFNITYAEFPGGATREANISLIKDSGNFVEDNEPTIIVADVTRVFSLTEGEWNRPLELDSSLYQNEFGQRFSNFGDLEDAGYFIGLYLDQLFPYAQPGDYKSVAFRYYNGSRTVTKYGRFEFINGSFKYLPEVIETKLQFGKEDGEWLPDNTIVYVLAASDYDYVADQLGAKYPSETANLSQYGNFNTFSWDDAELLEAFNIILVDIVAPNAEVGQKYQLVVSIYNGSTVNANYALIKTEDGSWKYQG</sequence>
<dbReference type="RefSeq" id="WP_099645561.1">
    <property type="nucleotide sequence ID" value="NZ_KZ319289.1"/>
</dbReference>
<protein>
    <recommendedName>
        <fullName evidence="3">DUF5017 domain-containing protein</fullName>
    </recommendedName>
</protein>
<dbReference type="EMBL" id="NQXA01000003">
    <property type="protein sequence ID" value="PHQ29721.1"/>
    <property type="molecule type" value="Genomic_DNA"/>
</dbReference>
<accession>A0A2G1VSJ8</accession>
<dbReference type="PROSITE" id="PS51257">
    <property type="entry name" value="PROKAR_LIPOPROTEIN"/>
    <property type="match status" value="1"/>
</dbReference>
<gene>
    <name evidence="1" type="ORF">CJ305_07025</name>
</gene>
<keyword evidence="2" id="KW-1185">Reference proteome</keyword>
<reference evidence="1 2" key="1">
    <citation type="submission" date="2017-08" db="EMBL/GenBank/DDBJ databases">
        <title>The whole genome shortgun sequences of strain Leeuwenhoekiella nanhaiensis G18 from the South China Sea.</title>
        <authorList>
            <person name="Liu Q."/>
        </authorList>
    </citation>
    <scope>NUCLEOTIDE SEQUENCE [LARGE SCALE GENOMIC DNA]</scope>
    <source>
        <strain evidence="1 2">G18</strain>
    </source>
</reference>
<comment type="caution">
    <text evidence="1">The sequence shown here is derived from an EMBL/GenBank/DDBJ whole genome shotgun (WGS) entry which is preliminary data.</text>
</comment>
<dbReference type="AlphaFoldDB" id="A0A2G1VSJ8"/>
<evidence type="ECO:0000313" key="2">
    <source>
        <dbReference type="Proteomes" id="UP000229433"/>
    </source>
</evidence>
<evidence type="ECO:0000313" key="1">
    <source>
        <dbReference type="EMBL" id="PHQ29721.1"/>
    </source>
</evidence>
<dbReference type="OrthoDB" id="1013052at2"/>
<name>A0A2G1VSJ8_9FLAO</name>
<proteinExistence type="predicted"/>